<evidence type="ECO:0000256" key="2">
    <source>
        <dbReference type="ARBA" id="ARBA00008655"/>
    </source>
</evidence>
<evidence type="ECO:0000256" key="8">
    <source>
        <dbReference type="SAM" id="Phobius"/>
    </source>
</evidence>
<keyword evidence="7" id="KW-0594">Phospholipid biosynthesis</keyword>
<dbReference type="CDD" id="cd07989">
    <property type="entry name" value="LPLAT_AGPAT-like"/>
    <property type="match status" value="1"/>
</dbReference>
<dbReference type="SMART" id="SM00563">
    <property type="entry name" value="PlsC"/>
    <property type="match status" value="1"/>
</dbReference>
<dbReference type="AlphaFoldDB" id="A0AA44BDE6"/>
<comment type="caution">
    <text evidence="10">The sequence shown here is derived from an EMBL/GenBank/DDBJ whole genome shotgun (WGS) entry which is preliminary data.</text>
</comment>
<keyword evidence="4 7" id="KW-0808">Transferase</keyword>
<dbReference type="InterPro" id="IPR002123">
    <property type="entry name" value="Plipid/glycerol_acylTrfase"/>
</dbReference>
<feature type="transmembrane region" description="Helical" evidence="8">
    <location>
        <begin position="6"/>
        <end position="27"/>
    </location>
</feature>
<organism evidence="10 11">
    <name type="scientific">Isachenkonia alkalipeptolytica</name>
    <dbReference type="NCBI Taxonomy" id="2565777"/>
    <lineage>
        <taxon>Bacteria</taxon>
        <taxon>Bacillati</taxon>
        <taxon>Bacillota</taxon>
        <taxon>Clostridia</taxon>
        <taxon>Eubacteriales</taxon>
        <taxon>Clostridiaceae</taxon>
        <taxon>Isachenkonia</taxon>
    </lineage>
</organism>
<comment type="pathway">
    <text evidence="1">Lipid metabolism.</text>
</comment>
<dbReference type="GO" id="GO:0006654">
    <property type="term" value="P:phosphatidic acid biosynthetic process"/>
    <property type="evidence" value="ECO:0007669"/>
    <property type="project" value="TreeGrafter"/>
</dbReference>
<dbReference type="RefSeq" id="WP_160718336.1">
    <property type="nucleotide sequence ID" value="NZ_SUMG01000001.1"/>
</dbReference>
<keyword evidence="8" id="KW-0812">Transmembrane</keyword>
<comment type="similarity">
    <text evidence="2 7">Belongs to the 1-acyl-sn-glycerol-3-phosphate acyltransferase family.</text>
</comment>
<gene>
    <name evidence="10" type="ORF">ISALK_00810</name>
</gene>
<keyword evidence="11" id="KW-1185">Reference proteome</keyword>
<dbReference type="PANTHER" id="PTHR10434">
    <property type="entry name" value="1-ACYL-SN-GLYCEROL-3-PHOSPHATE ACYLTRANSFERASE"/>
    <property type="match status" value="1"/>
</dbReference>
<dbReference type="InterPro" id="IPR004552">
    <property type="entry name" value="AGP_acyltrans"/>
</dbReference>
<keyword evidence="6 7" id="KW-0012">Acyltransferase</keyword>
<dbReference type="NCBIfam" id="TIGR00530">
    <property type="entry name" value="AGP_acyltrn"/>
    <property type="match status" value="1"/>
</dbReference>
<evidence type="ECO:0000256" key="6">
    <source>
        <dbReference type="ARBA" id="ARBA00023315"/>
    </source>
</evidence>
<dbReference type="GO" id="GO:0003841">
    <property type="term" value="F:1-acylglycerol-3-phosphate O-acyltransferase activity"/>
    <property type="evidence" value="ECO:0007669"/>
    <property type="project" value="UniProtKB-UniRule"/>
</dbReference>
<sequence>MTHIFFVIFFVSYMLFIALTFPLHYYYGKKGPKDKKRNLVYKINRSLSKNIVRFSGCDLEIIGKENIPDQAALYVSNHQSYMDIPLLVHVLDQPLGFVAKKELRKVPIIGKWIYFTESVFIDRKDIRQSLRAINDASKKIKDGHSMVIFPEGTRSKSSEMNPFKPGSLKIAEKAKSYVVPVTIIDSYKLYEGNKSRVRPAKVKIVISKPLPPQEKGQEKTSDNTVTVLNTLKENLKEHQIS</sequence>
<dbReference type="GO" id="GO:0016020">
    <property type="term" value="C:membrane"/>
    <property type="evidence" value="ECO:0007669"/>
    <property type="project" value="InterPro"/>
</dbReference>
<keyword evidence="8" id="KW-1133">Transmembrane helix</keyword>
<evidence type="ECO:0000256" key="4">
    <source>
        <dbReference type="ARBA" id="ARBA00022679"/>
    </source>
</evidence>
<evidence type="ECO:0000313" key="10">
    <source>
        <dbReference type="EMBL" id="NBG87030.1"/>
    </source>
</evidence>
<name>A0AA44BDE6_9CLOT</name>
<dbReference type="PANTHER" id="PTHR10434:SF64">
    <property type="entry name" value="1-ACYL-SN-GLYCEROL-3-PHOSPHATE ACYLTRANSFERASE-RELATED"/>
    <property type="match status" value="1"/>
</dbReference>
<feature type="domain" description="Phospholipid/glycerol acyltransferase" evidence="9">
    <location>
        <begin position="72"/>
        <end position="186"/>
    </location>
</feature>
<dbReference type="Pfam" id="PF01553">
    <property type="entry name" value="Acyltransferase"/>
    <property type="match status" value="1"/>
</dbReference>
<evidence type="ECO:0000256" key="3">
    <source>
        <dbReference type="ARBA" id="ARBA00022516"/>
    </source>
</evidence>
<evidence type="ECO:0000256" key="5">
    <source>
        <dbReference type="ARBA" id="ARBA00023098"/>
    </source>
</evidence>
<accession>A0AA44BDE6</accession>
<dbReference type="EMBL" id="SUMG01000001">
    <property type="protein sequence ID" value="NBG87030.1"/>
    <property type="molecule type" value="Genomic_DNA"/>
</dbReference>
<dbReference type="EC" id="2.3.1.51" evidence="7"/>
<comment type="catalytic activity">
    <reaction evidence="7">
        <text>a 1-acyl-sn-glycero-3-phosphate + an acyl-CoA = a 1,2-diacyl-sn-glycero-3-phosphate + CoA</text>
        <dbReference type="Rhea" id="RHEA:19709"/>
        <dbReference type="ChEBI" id="CHEBI:57287"/>
        <dbReference type="ChEBI" id="CHEBI:57970"/>
        <dbReference type="ChEBI" id="CHEBI:58342"/>
        <dbReference type="ChEBI" id="CHEBI:58608"/>
        <dbReference type="EC" id="2.3.1.51"/>
    </reaction>
</comment>
<keyword evidence="3 7" id="KW-0444">Lipid biosynthesis</keyword>
<evidence type="ECO:0000256" key="1">
    <source>
        <dbReference type="ARBA" id="ARBA00005189"/>
    </source>
</evidence>
<evidence type="ECO:0000256" key="7">
    <source>
        <dbReference type="RuleBase" id="RU361267"/>
    </source>
</evidence>
<proteinExistence type="inferred from homology"/>
<dbReference type="Proteomes" id="UP000449710">
    <property type="component" value="Unassembled WGS sequence"/>
</dbReference>
<evidence type="ECO:0000259" key="9">
    <source>
        <dbReference type="SMART" id="SM00563"/>
    </source>
</evidence>
<keyword evidence="8" id="KW-0472">Membrane</keyword>
<keyword evidence="5 7" id="KW-0443">Lipid metabolism</keyword>
<evidence type="ECO:0000313" key="11">
    <source>
        <dbReference type="Proteomes" id="UP000449710"/>
    </source>
</evidence>
<comment type="domain">
    <text evidence="7">The HXXXXD motif is essential for acyltransferase activity and may constitute the binding site for the phosphate moiety of the glycerol-3-phosphate.</text>
</comment>
<reference evidence="10 11" key="1">
    <citation type="submission" date="2019-04" db="EMBL/GenBank/DDBJ databases">
        <title>Isachenkonia alkalipeptolytica gen. nov. sp. nov. a new anaerobic, alkiliphilic organothrophic bacterium capable to reduce synthesized ferrihydrite isolated from a soda lake.</title>
        <authorList>
            <person name="Toshchakov S.V."/>
            <person name="Zavarzina D.G."/>
            <person name="Zhilina T.N."/>
            <person name="Kostrikina N.A."/>
            <person name="Kublanov I.V."/>
        </authorList>
    </citation>
    <scope>NUCLEOTIDE SEQUENCE [LARGE SCALE GENOMIC DNA]</scope>
    <source>
        <strain evidence="10 11">Z-1701</strain>
    </source>
</reference>
<keyword evidence="7" id="KW-1208">Phospholipid metabolism</keyword>
<protein>
    <recommendedName>
        <fullName evidence="7">1-acyl-sn-glycerol-3-phosphate acyltransferase</fullName>
        <ecNumber evidence="7">2.3.1.51</ecNumber>
    </recommendedName>
</protein>
<dbReference type="SUPFAM" id="SSF69593">
    <property type="entry name" value="Glycerol-3-phosphate (1)-acyltransferase"/>
    <property type="match status" value="1"/>
</dbReference>